<organism evidence="1 2">
    <name type="scientific">Coemansia helicoidea</name>
    <dbReference type="NCBI Taxonomy" id="1286919"/>
    <lineage>
        <taxon>Eukaryota</taxon>
        <taxon>Fungi</taxon>
        <taxon>Fungi incertae sedis</taxon>
        <taxon>Zoopagomycota</taxon>
        <taxon>Kickxellomycotina</taxon>
        <taxon>Kickxellomycetes</taxon>
        <taxon>Kickxellales</taxon>
        <taxon>Kickxellaceae</taxon>
        <taxon>Coemansia</taxon>
    </lineage>
</organism>
<accession>A0ACC1L0B2</accession>
<dbReference type="EMBL" id="JANBUN010001370">
    <property type="protein sequence ID" value="KAJ2798421.1"/>
    <property type="molecule type" value="Genomic_DNA"/>
</dbReference>
<dbReference type="Proteomes" id="UP001140087">
    <property type="component" value="Unassembled WGS sequence"/>
</dbReference>
<evidence type="ECO:0000313" key="2">
    <source>
        <dbReference type="Proteomes" id="UP001140087"/>
    </source>
</evidence>
<keyword evidence="2" id="KW-1185">Reference proteome</keyword>
<gene>
    <name evidence="1" type="ORF">H4R21_003938</name>
</gene>
<sequence>MIAMQCRMIANMLRRARDASGAAARSGHDFSPAESNEGMVDTLSNAAATLAATVRHVSADLGPHADLQGGLRKRPRARYGSAVPDSYDEGHACVLPEGLTPPSIKRRGRPPRDYGDELGPAFAVYANEHYQKTEHAILERIGGAPGVRVPKADVLRAVWDTWWLSSQTTKDKYLSHSRHEMAVNETHMLELLLDYPLPSEALATQAGVRHGSARMSSRSPEPVSAFDVFLREQIPYLRAKVPDWSEAEIHRRLSVNWNSMGPAERDRYVQSAAGFMAGGAHPHAGYPAPPHSATVTPSGAGGPRVGVLKSGSRSVGQSVPRRAYVLFCRQERPVLVQANPHWDLPTVNKELGRKWKELTAEQKEAYHDLERKEAELRASQGGAPHATPSRHSHGSDPYGARDASDASGAGFRRSGSYADSTQYTPTGPAGSRALGAGSALTRASGKSGALGSGNPNKGPSKAYVFYSRMNRRTVTSEHPDWDLATVNRALGRMWQALSLDERQSWEGRAGSGAAGGPTDSESSTTTPHQRASPAAPAHAAAAALQAAGENGTASAPATPASEVQTPTPKDDAMCVSPRDLGDDADGIAEDVDMQDDDTEDDEARVGKDRTPSDSTTYASPYADARAASAQHGPAPAPLQLPRSLQPVGGPPPTAKPAAIASGPRPVVSSPSMSDAH</sequence>
<name>A0ACC1L0B2_9FUNG</name>
<comment type="caution">
    <text evidence="1">The sequence shown here is derived from an EMBL/GenBank/DDBJ whole genome shotgun (WGS) entry which is preliminary data.</text>
</comment>
<reference evidence="1" key="1">
    <citation type="submission" date="2022-07" db="EMBL/GenBank/DDBJ databases">
        <title>Phylogenomic reconstructions and comparative analyses of Kickxellomycotina fungi.</title>
        <authorList>
            <person name="Reynolds N.K."/>
            <person name="Stajich J.E."/>
            <person name="Barry K."/>
            <person name="Grigoriev I.V."/>
            <person name="Crous P."/>
            <person name="Smith M.E."/>
        </authorList>
    </citation>
    <scope>NUCLEOTIDE SEQUENCE</scope>
    <source>
        <strain evidence="1">BCRC 34780</strain>
    </source>
</reference>
<evidence type="ECO:0000313" key="1">
    <source>
        <dbReference type="EMBL" id="KAJ2798421.1"/>
    </source>
</evidence>
<protein>
    <submittedName>
        <fullName evidence="1">Uncharacterized protein</fullName>
    </submittedName>
</protein>
<proteinExistence type="predicted"/>